<name>A0ABV6LQB7_9BACI</name>
<gene>
    <name evidence="1" type="ORF">ACFFGV_13585</name>
</gene>
<proteinExistence type="predicted"/>
<dbReference type="SUPFAM" id="SSF55909">
    <property type="entry name" value="Pentein"/>
    <property type="match status" value="1"/>
</dbReference>
<dbReference type="PANTHER" id="PTHR47271:SF2">
    <property type="entry name" value="ARGININE DEIMINASE"/>
    <property type="match status" value="1"/>
</dbReference>
<dbReference type="Proteomes" id="UP001589836">
    <property type="component" value="Unassembled WGS sequence"/>
</dbReference>
<evidence type="ECO:0000313" key="1">
    <source>
        <dbReference type="EMBL" id="MFC0524603.1"/>
    </source>
</evidence>
<reference evidence="1 2" key="1">
    <citation type="submission" date="2024-09" db="EMBL/GenBank/DDBJ databases">
        <authorList>
            <person name="Sun Q."/>
            <person name="Mori K."/>
        </authorList>
    </citation>
    <scope>NUCLEOTIDE SEQUENCE [LARGE SCALE GENOMIC DNA]</scope>
    <source>
        <strain evidence="1 2">NCAIM B.02529</strain>
    </source>
</reference>
<protein>
    <submittedName>
        <fullName evidence="1">Dimethylarginine dimethylaminohydrolase family protein</fullName>
    </submittedName>
</protein>
<dbReference type="EMBL" id="JBHLTP010000011">
    <property type="protein sequence ID" value="MFC0524603.1"/>
    <property type="molecule type" value="Genomic_DNA"/>
</dbReference>
<evidence type="ECO:0000313" key="2">
    <source>
        <dbReference type="Proteomes" id="UP001589836"/>
    </source>
</evidence>
<dbReference type="RefSeq" id="WP_377348734.1">
    <property type="nucleotide sequence ID" value="NZ_JBHLTP010000011.1"/>
</dbReference>
<comment type="caution">
    <text evidence="1">The sequence shown here is derived from an EMBL/GenBank/DDBJ whole genome shotgun (WGS) entry which is preliminary data.</text>
</comment>
<accession>A0ABV6LQB7</accession>
<dbReference type="Pfam" id="PF19420">
    <property type="entry name" value="DDAH_eukar"/>
    <property type="match status" value="1"/>
</dbReference>
<sequence length="280" mass="31860">MYHVASEYGVLKKVLLARPEYLDVSNPINVIAEKHSKHTLNVEQACKEHALFVEALEEHDVEVYLAETHPRFPYEVNTRDLGVSTEKGIVFGRFQNPYRWGEHRLAERTLHEHKIPIHYQLTAGNLEGGDVMYIDEKTVGVGTGIRTDETAVKALETYLHELGKNIIQIPFSEKYLHLDMIMNVIGEKVAIICEEALPHTLVKWLEEESFQLIRVSEEDVFLHKCNLLNIGNQVIISHHQAASVNTELKELGYTVVELALEEILKSGGGPRCMSFPVERE</sequence>
<dbReference type="PANTHER" id="PTHR47271">
    <property type="entry name" value="ARGININE DEIMINASE"/>
    <property type="match status" value="1"/>
</dbReference>
<dbReference type="Gene3D" id="3.75.10.10">
    <property type="entry name" value="L-arginine/glycine Amidinotransferase, Chain A"/>
    <property type="match status" value="1"/>
</dbReference>
<organism evidence="1 2">
    <name type="scientific">Pontibacillus salicampi</name>
    <dbReference type="NCBI Taxonomy" id="1449801"/>
    <lineage>
        <taxon>Bacteria</taxon>
        <taxon>Bacillati</taxon>
        <taxon>Bacillota</taxon>
        <taxon>Bacilli</taxon>
        <taxon>Bacillales</taxon>
        <taxon>Bacillaceae</taxon>
        <taxon>Pontibacillus</taxon>
    </lineage>
</organism>
<keyword evidence="2" id="KW-1185">Reference proteome</keyword>